<gene>
    <name evidence="2" type="ORF">B296_00031955</name>
</gene>
<evidence type="ECO:0000313" key="3">
    <source>
        <dbReference type="Proteomes" id="UP000287651"/>
    </source>
</evidence>
<reference evidence="2 3" key="1">
    <citation type="journal article" date="2014" name="Agronomy (Basel)">
        <title>A Draft Genome Sequence for Ensete ventricosum, the Drought-Tolerant Tree Against Hunger.</title>
        <authorList>
            <person name="Harrison J."/>
            <person name="Moore K.A."/>
            <person name="Paszkiewicz K."/>
            <person name="Jones T."/>
            <person name="Grant M."/>
            <person name="Ambacheew D."/>
            <person name="Muzemil S."/>
            <person name="Studholme D.J."/>
        </authorList>
    </citation>
    <scope>NUCLEOTIDE SEQUENCE [LARGE SCALE GENOMIC DNA]</scope>
</reference>
<feature type="region of interest" description="Disordered" evidence="1">
    <location>
        <begin position="21"/>
        <end position="46"/>
    </location>
</feature>
<dbReference type="Proteomes" id="UP000287651">
    <property type="component" value="Unassembled WGS sequence"/>
</dbReference>
<name>A0A426Y0M4_ENSVE</name>
<accession>A0A426Y0M4</accession>
<feature type="region of interest" description="Disordered" evidence="1">
    <location>
        <begin position="76"/>
        <end position="108"/>
    </location>
</feature>
<organism evidence="2 3">
    <name type="scientific">Ensete ventricosum</name>
    <name type="common">Abyssinian banana</name>
    <name type="synonym">Musa ensete</name>
    <dbReference type="NCBI Taxonomy" id="4639"/>
    <lineage>
        <taxon>Eukaryota</taxon>
        <taxon>Viridiplantae</taxon>
        <taxon>Streptophyta</taxon>
        <taxon>Embryophyta</taxon>
        <taxon>Tracheophyta</taxon>
        <taxon>Spermatophyta</taxon>
        <taxon>Magnoliopsida</taxon>
        <taxon>Liliopsida</taxon>
        <taxon>Zingiberales</taxon>
        <taxon>Musaceae</taxon>
        <taxon>Ensete</taxon>
    </lineage>
</organism>
<dbReference type="EMBL" id="AMZH03015919">
    <property type="protein sequence ID" value="RRT45315.1"/>
    <property type="molecule type" value="Genomic_DNA"/>
</dbReference>
<feature type="compositionally biased region" description="Low complexity" evidence="1">
    <location>
        <begin position="76"/>
        <end position="92"/>
    </location>
</feature>
<evidence type="ECO:0000256" key="1">
    <source>
        <dbReference type="SAM" id="MobiDB-lite"/>
    </source>
</evidence>
<comment type="caution">
    <text evidence="2">The sequence shown here is derived from an EMBL/GenBank/DDBJ whole genome shotgun (WGS) entry which is preliminary data.</text>
</comment>
<protein>
    <submittedName>
        <fullName evidence="2">Uncharacterized protein</fullName>
    </submittedName>
</protein>
<sequence>MRLNHVESLYALLLHFRSKGSKERGWSATASPQGRPATVAHRGDACGQKRCPQGLSLAASRGSARLQLVRRGATPVEVPPAGAEPAVGATAPWQGNDAKGAKGLGHSF</sequence>
<proteinExistence type="predicted"/>
<dbReference type="AlphaFoldDB" id="A0A426Y0M4"/>
<evidence type="ECO:0000313" key="2">
    <source>
        <dbReference type="EMBL" id="RRT45315.1"/>
    </source>
</evidence>